<protein>
    <recommendedName>
        <fullName evidence="3">Reverse transcriptase domain-containing protein</fullName>
    </recommendedName>
</protein>
<reference evidence="1" key="1">
    <citation type="journal article" date="2023" name="Science">
        <title>Genome structures resolve the early diversification of teleost fishes.</title>
        <authorList>
            <person name="Parey E."/>
            <person name="Louis A."/>
            <person name="Montfort J."/>
            <person name="Bouchez O."/>
            <person name="Roques C."/>
            <person name="Iampietro C."/>
            <person name="Lluch J."/>
            <person name="Castinel A."/>
            <person name="Donnadieu C."/>
            <person name="Desvignes T."/>
            <person name="Floi Bucao C."/>
            <person name="Jouanno E."/>
            <person name="Wen M."/>
            <person name="Mejri S."/>
            <person name="Dirks R."/>
            <person name="Jansen H."/>
            <person name="Henkel C."/>
            <person name="Chen W.J."/>
            <person name="Zahm M."/>
            <person name="Cabau C."/>
            <person name="Klopp C."/>
            <person name="Thompson A.W."/>
            <person name="Robinson-Rechavi M."/>
            <person name="Braasch I."/>
            <person name="Lecointre G."/>
            <person name="Bobe J."/>
            <person name="Postlethwait J.H."/>
            <person name="Berthelot C."/>
            <person name="Roest Crollius H."/>
            <person name="Guiguen Y."/>
        </authorList>
    </citation>
    <scope>NUCLEOTIDE SEQUENCE</scope>
    <source>
        <strain evidence="1">WJC10195</strain>
    </source>
</reference>
<evidence type="ECO:0000313" key="2">
    <source>
        <dbReference type="Proteomes" id="UP001152622"/>
    </source>
</evidence>
<dbReference type="AlphaFoldDB" id="A0A9Q1EY76"/>
<name>A0A9Q1EY76_SYNKA</name>
<evidence type="ECO:0000313" key="1">
    <source>
        <dbReference type="EMBL" id="KAJ8347314.1"/>
    </source>
</evidence>
<dbReference type="Proteomes" id="UP001152622">
    <property type="component" value="Chromosome 11"/>
</dbReference>
<evidence type="ECO:0008006" key="3">
    <source>
        <dbReference type="Google" id="ProtNLM"/>
    </source>
</evidence>
<gene>
    <name evidence="1" type="ORF">SKAU_G00287150</name>
</gene>
<sequence length="285" mass="31768">MVAIATQFYMDLFRKRDVDYGEGEVFLGLLGKVIPVDVREELEGELSVVELGDALRSLQSNKDQTCGVAGRQLGWSLQLVWDAISSVHDRKLPLMLLGLDQEKAFDRVSYKVLFRVLDRFGFGPNFKSGDGGIRGLKVPGGGGRVVKLAQYADETTLLLESEDSPGKALEIIASAARGVLFHSLWMAMHLRHVVEWDNRFPKPERLSPHYRHMVRWARRFPECKIGDLCLNHRALYCALVERMAAVRIWGVLADTWRTTQMKAQLAAGASAFAGEGGAVQALNNK</sequence>
<dbReference type="OrthoDB" id="416119at2759"/>
<comment type="caution">
    <text evidence="1">The sequence shown here is derived from an EMBL/GenBank/DDBJ whole genome shotgun (WGS) entry which is preliminary data.</text>
</comment>
<accession>A0A9Q1EY76</accession>
<organism evidence="1 2">
    <name type="scientific">Synaphobranchus kaupii</name>
    <name type="common">Kaup's arrowtooth eel</name>
    <dbReference type="NCBI Taxonomy" id="118154"/>
    <lineage>
        <taxon>Eukaryota</taxon>
        <taxon>Metazoa</taxon>
        <taxon>Chordata</taxon>
        <taxon>Craniata</taxon>
        <taxon>Vertebrata</taxon>
        <taxon>Euteleostomi</taxon>
        <taxon>Actinopterygii</taxon>
        <taxon>Neopterygii</taxon>
        <taxon>Teleostei</taxon>
        <taxon>Anguilliformes</taxon>
        <taxon>Synaphobranchidae</taxon>
        <taxon>Synaphobranchus</taxon>
    </lineage>
</organism>
<dbReference type="EMBL" id="JAINUF010000011">
    <property type="protein sequence ID" value="KAJ8347314.1"/>
    <property type="molecule type" value="Genomic_DNA"/>
</dbReference>
<proteinExistence type="predicted"/>
<keyword evidence="2" id="KW-1185">Reference proteome</keyword>